<evidence type="ECO:0000313" key="2">
    <source>
        <dbReference type="Proteomes" id="UP000053257"/>
    </source>
</evidence>
<reference evidence="1 2" key="1">
    <citation type="journal article" date="2014" name="PLoS Genet.">
        <title>Analysis of the Phlebiopsis gigantea genome, transcriptome and secretome provides insight into its pioneer colonization strategies of wood.</title>
        <authorList>
            <person name="Hori C."/>
            <person name="Ishida T."/>
            <person name="Igarashi K."/>
            <person name="Samejima M."/>
            <person name="Suzuki H."/>
            <person name="Master E."/>
            <person name="Ferreira P."/>
            <person name="Ruiz-Duenas F.J."/>
            <person name="Held B."/>
            <person name="Canessa P."/>
            <person name="Larrondo L.F."/>
            <person name="Schmoll M."/>
            <person name="Druzhinina I.S."/>
            <person name="Kubicek C.P."/>
            <person name="Gaskell J.A."/>
            <person name="Kersten P."/>
            <person name="St John F."/>
            <person name="Glasner J."/>
            <person name="Sabat G."/>
            <person name="Splinter BonDurant S."/>
            <person name="Syed K."/>
            <person name="Yadav J."/>
            <person name="Mgbeahuruike A.C."/>
            <person name="Kovalchuk A."/>
            <person name="Asiegbu F.O."/>
            <person name="Lackner G."/>
            <person name="Hoffmeister D."/>
            <person name="Rencoret J."/>
            <person name="Gutierrez A."/>
            <person name="Sun H."/>
            <person name="Lindquist E."/>
            <person name="Barry K."/>
            <person name="Riley R."/>
            <person name="Grigoriev I.V."/>
            <person name="Henrissat B."/>
            <person name="Kues U."/>
            <person name="Berka R.M."/>
            <person name="Martinez A.T."/>
            <person name="Covert S.F."/>
            <person name="Blanchette R.A."/>
            <person name="Cullen D."/>
        </authorList>
    </citation>
    <scope>NUCLEOTIDE SEQUENCE [LARGE SCALE GENOMIC DNA]</scope>
    <source>
        <strain evidence="1 2">11061_1 CR5-6</strain>
    </source>
</reference>
<gene>
    <name evidence="1" type="ORF">PHLGIDRAFT_449954</name>
</gene>
<dbReference type="AlphaFoldDB" id="A0A0C3S797"/>
<organism evidence="1 2">
    <name type="scientific">Phlebiopsis gigantea (strain 11061_1 CR5-6)</name>
    <name type="common">White-rot fungus</name>
    <name type="synonym">Peniophora gigantea</name>
    <dbReference type="NCBI Taxonomy" id="745531"/>
    <lineage>
        <taxon>Eukaryota</taxon>
        <taxon>Fungi</taxon>
        <taxon>Dikarya</taxon>
        <taxon>Basidiomycota</taxon>
        <taxon>Agaricomycotina</taxon>
        <taxon>Agaricomycetes</taxon>
        <taxon>Polyporales</taxon>
        <taxon>Phanerochaetaceae</taxon>
        <taxon>Phlebiopsis</taxon>
    </lineage>
</organism>
<sequence length="160" mass="17870">MGGILSSRAFCSRSSKSTFHLTGCKSVVRPESRSCTQSKRAVDVAAGHGSVIVTPKLNVTVSVTRYLIAVSSRRLSMSLLCQFRSFRKSSLFTQNEAIFNLPYSTASFLMPVPFRSPSRRPCFSSQTENCRSWEAVIVLSFCFHSHQANEYRKFKLSALP</sequence>
<dbReference type="EMBL" id="KN840513">
    <property type="protein sequence ID" value="KIP06657.1"/>
    <property type="molecule type" value="Genomic_DNA"/>
</dbReference>
<name>A0A0C3S797_PHLG1</name>
<evidence type="ECO:0000313" key="1">
    <source>
        <dbReference type="EMBL" id="KIP06657.1"/>
    </source>
</evidence>
<dbReference type="Proteomes" id="UP000053257">
    <property type="component" value="Unassembled WGS sequence"/>
</dbReference>
<protein>
    <submittedName>
        <fullName evidence="1">Uncharacterized protein</fullName>
    </submittedName>
</protein>
<dbReference type="HOGENOM" id="CLU_1652809_0_0_1"/>
<keyword evidence="2" id="KW-1185">Reference proteome</keyword>
<accession>A0A0C3S797</accession>
<proteinExistence type="predicted"/>